<sequence>MNKIISNGPTIVVTGLAIISLMLAIRLPIKQKRRPSMEMSANIVNVLASFGFVLAIWIDCLVIWVDCKAIVFVGKVATFIGHLWLATASVRNRLDPTATKLNPWPHLRRNAIAYYAGGAAAASAVLLFELPNPNQLHFCLQKAPKSIQGVVGTSHNTHCAAYHRKPEKQVKHWGP</sequence>
<evidence type="ECO:0000313" key="2">
    <source>
        <dbReference type="Proteomes" id="UP000095284"/>
    </source>
</evidence>
<evidence type="ECO:0000313" key="3">
    <source>
        <dbReference type="WBParaSite" id="BXY_0522600.1"/>
    </source>
</evidence>
<reference evidence="3" key="1">
    <citation type="submission" date="2016-11" db="UniProtKB">
        <authorList>
            <consortium name="WormBaseParasite"/>
        </authorList>
    </citation>
    <scope>IDENTIFICATION</scope>
</reference>
<feature type="transmembrane region" description="Helical" evidence="1">
    <location>
        <begin position="111"/>
        <end position="128"/>
    </location>
</feature>
<dbReference type="AlphaFoldDB" id="A0A1I7RWW3"/>
<proteinExistence type="predicted"/>
<evidence type="ECO:0000256" key="1">
    <source>
        <dbReference type="SAM" id="Phobius"/>
    </source>
</evidence>
<feature type="transmembrane region" description="Helical" evidence="1">
    <location>
        <begin position="41"/>
        <end position="64"/>
    </location>
</feature>
<protein>
    <submittedName>
        <fullName evidence="3">G_PROTEIN_RECEP_F1_2 domain-containing protein</fullName>
    </submittedName>
</protein>
<feature type="transmembrane region" description="Helical" evidence="1">
    <location>
        <begin position="70"/>
        <end position="90"/>
    </location>
</feature>
<accession>A0A1I7RWW3</accession>
<dbReference type="Proteomes" id="UP000095284">
    <property type="component" value="Unplaced"/>
</dbReference>
<organism evidence="2 3">
    <name type="scientific">Bursaphelenchus xylophilus</name>
    <name type="common">Pinewood nematode worm</name>
    <name type="synonym">Aphelenchoides xylophilus</name>
    <dbReference type="NCBI Taxonomy" id="6326"/>
    <lineage>
        <taxon>Eukaryota</taxon>
        <taxon>Metazoa</taxon>
        <taxon>Ecdysozoa</taxon>
        <taxon>Nematoda</taxon>
        <taxon>Chromadorea</taxon>
        <taxon>Rhabditida</taxon>
        <taxon>Tylenchina</taxon>
        <taxon>Tylenchomorpha</taxon>
        <taxon>Aphelenchoidea</taxon>
        <taxon>Aphelenchoididae</taxon>
        <taxon>Bursaphelenchus</taxon>
    </lineage>
</organism>
<feature type="transmembrane region" description="Helical" evidence="1">
    <location>
        <begin position="12"/>
        <end position="29"/>
    </location>
</feature>
<dbReference type="WBParaSite" id="BXY_0522600.1">
    <property type="protein sequence ID" value="BXY_0522600.1"/>
    <property type="gene ID" value="BXY_0522600"/>
</dbReference>
<keyword evidence="1" id="KW-0472">Membrane</keyword>
<name>A0A1I7RWW3_BURXY</name>
<keyword evidence="1" id="KW-0812">Transmembrane</keyword>
<keyword evidence="1" id="KW-1133">Transmembrane helix</keyword>